<sequence>MWRTCVKAQTPSGGLKKFRGFRLPVNGSTSLVLAVFSGAHAGLSAAATILTTTVIENGGEAKDGGD</sequence>
<proteinExistence type="predicted"/>
<dbReference type="Proteomes" id="UP001279734">
    <property type="component" value="Unassembled WGS sequence"/>
</dbReference>
<name>A0AAD3Y1D4_NEPGR</name>
<evidence type="ECO:0000313" key="2">
    <source>
        <dbReference type="Proteomes" id="UP001279734"/>
    </source>
</evidence>
<reference evidence="1" key="1">
    <citation type="submission" date="2023-05" db="EMBL/GenBank/DDBJ databases">
        <title>Nepenthes gracilis genome sequencing.</title>
        <authorList>
            <person name="Fukushima K."/>
        </authorList>
    </citation>
    <scope>NUCLEOTIDE SEQUENCE</scope>
    <source>
        <strain evidence="1">SING2019-196</strain>
    </source>
</reference>
<keyword evidence="2" id="KW-1185">Reference proteome</keyword>
<evidence type="ECO:0000313" key="1">
    <source>
        <dbReference type="EMBL" id="GMH25782.1"/>
    </source>
</evidence>
<comment type="caution">
    <text evidence="1">The sequence shown here is derived from an EMBL/GenBank/DDBJ whole genome shotgun (WGS) entry which is preliminary data.</text>
</comment>
<dbReference type="EMBL" id="BSYO01000030">
    <property type="protein sequence ID" value="GMH25782.1"/>
    <property type="molecule type" value="Genomic_DNA"/>
</dbReference>
<gene>
    <name evidence="1" type="ORF">Nepgr_027625</name>
</gene>
<dbReference type="AlphaFoldDB" id="A0AAD3Y1D4"/>
<organism evidence="1 2">
    <name type="scientific">Nepenthes gracilis</name>
    <name type="common">Slender pitcher plant</name>
    <dbReference type="NCBI Taxonomy" id="150966"/>
    <lineage>
        <taxon>Eukaryota</taxon>
        <taxon>Viridiplantae</taxon>
        <taxon>Streptophyta</taxon>
        <taxon>Embryophyta</taxon>
        <taxon>Tracheophyta</taxon>
        <taxon>Spermatophyta</taxon>
        <taxon>Magnoliopsida</taxon>
        <taxon>eudicotyledons</taxon>
        <taxon>Gunneridae</taxon>
        <taxon>Pentapetalae</taxon>
        <taxon>Caryophyllales</taxon>
        <taxon>Nepenthaceae</taxon>
        <taxon>Nepenthes</taxon>
    </lineage>
</organism>
<protein>
    <submittedName>
        <fullName evidence="1">Uncharacterized protein</fullName>
    </submittedName>
</protein>
<accession>A0AAD3Y1D4</accession>